<protein>
    <recommendedName>
        <fullName evidence="10">FA complementation group I</fullName>
    </recommendedName>
</protein>
<feature type="domain" description="FANCI solenoid 2" evidence="3">
    <location>
        <begin position="429"/>
        <end position="592"/>
    </location>
</feature>
<dbReference type="CDD" id="cd11720">
    <property type="entry name" value="FANCI"/>
    <property type="match status" value="1"/>
</dbReference>
<dbReference type="InterPro" id="IPR029305">
    <property type="entry name" value="FANCI_S1-cap"/>
</dbReference>
<feature type="domain" description="FANCI solenoid 1 cap" evidence="1">
    <location>
        <begin position="54"/>
        <end position="104"/>
    </location>
</feature>
<reference evidence="8 9" key="1">
    <citation type="submission" date="2024-09" db="EMBL/GenBank/DDBJ databases">
        <title>A chromosome-level genome assembly of Gray's grenadier anchovy, Coilia grayii.</title>
        <authorList>
            <person name="Fu Z."/>
        </authorList>
    </citation>
    <scope>NUCLEOTIDE SEQUENCE [LARGE SCALE GENOMIC DNA]</scope>
    <source>
        <strain evidence="8">G4</strain>
        <tissue evidence="8">Muscle</tissue>
    </source>
</reference>
<gene>
    <name evidence="8" type="ORF">ACEWY4_011456</name>
</gene>
<evidence type="ECO:0000259" key="1">
    <source>
        <dbReference type="Pfam" id="PF14674"/>
    </source>
</evidence>
<evidence type="ECO:0008006" key="10">
    <source>
        <dbReference type="Google" id="ProtNLM"/>
    </source>
</evidence>
<dbReference type="Pfam" id="PF14676">
    <property type="entry name" value="FANCI_S2"/>
    <property type="match status" value="1"/>
</dbReference>
<dbReference type="Pfam" id="PF14678">
    <property type="entry name" value="FANCI_S4"/>
    <property type="match status" value="1"/>
</dbReference>
<evidence type="ECO:0000259" key="6">
    <source>
        <dbReference type="Pfam" id="PF14679"/>
    </source>
</evidence>
<dbReference type="InterPro" id="IPR029315">
    <property type="entry name" value="FANCI_S2"/>
</dbReference>
<dbReference type="InterPro" id="IPR029314">
    <property type="entry name" value="FANCI_S4"/>
</dbReference>
<dbReference type="Proteomes" id="UP001591681">
    <property type="component" value="Unassembled WGS sequence"/>
</dbReference>
<sequence>MAGNARAVQLNVLKESTVLGTGCSGNTFKACWQITIYVNEIEHQKNLTMKVDSDKIIKLSEKDSTHELQEYLSSAAPEQLTTAITSTALKGKDIGILIKASFKGSPPSLPDGVSRRVLLYQHCLSLCDSGDLQAEVASDIMGLLMLETHNLPGPALAQLASLYVDAIKGGTLGNGKSLELFPTILTTLAGTEALAYGKGELSGEEYKKQLINTLCSSRWDPQCVIHLTTMFRDVPLSPEELRFVIEKVLRMFQKVELQEIPPLIYQLLLLASKGCKKQILEGVIRYFKQQDEQQKSEQKEGENLDVEVQSIPQDQLRHVEGTAILHIVFAVRLDHELGKEFLKTIKASLGEPSQVLCSFSIALLLSLSRIQRWEEQVFDFLKGAITKCFRDEQVQQGSRFLQDLVLPACSVSTMILETVKNSVFGWDHVTQGLVQLGFIFMDSFGPRAGAFGKGTEGPSFSARSPTQLACVLGGQVLLEGFKMHEQIRGEILEQVLNRLVTKTASPVTHFIDLLSSMVTSAPIILLESSSKVIETFDQLSFLPLSTVEGLLKAVQPLLKVSMALKDSLIIVLRKAMFSSQLEGRKSAVLGFLLLLKNFRVLGSIASSQASQGISSSQIQADVHSRYNAAANEAFCLEILSSLRRCLSQQADVRMMLYEGFYDVLRRNSQLASSIMQTLLSQLRRYYEPEQDLLPPLKLEPCITAQGDQVFLQEPLSHLLSCTVHCLLWYRGLRATRPVAEEEEEEEDDEEEGGFQAELQTILESLTRRMVKSELEDFELDKSAEYSMASSVGVRNSIFAALLTGLYEVLIEYNFTTANYNTNRFEEILQLFSRYQKLCEIVKEKAGKARASKAPRSLLSLGFISTLLYALFRESTPSREDSLCVLRGSADFMRYAVGVAVQKIQQLEETGHTDGPDGHHADKTFHHLCDITSVLMWRYTNVPPAVEDAGKKLGSRGVSVLCLEGLLRVVTTIQQRHPSRLAQLLGAIDVLEEDGVAGDGLTEKLSYYLRQFQRALLAQLNGGEEGFSSREAQLLVGVLTVLSARLEHGSPQLEQMTTWTLKICKETSFEDVSLAKGLLSLLFSLLGLQRSPVSELWELCQDIHSHLGDIDQDVELEKQSHFNIVSMKTAATTTLLVLAQVGRLLDEVDWLITLKKSQASLDNSSADVSQAAGQQDRVMKAVTLQLGTLVTALHELLQTALPPGGCSDTLLRDLSRTYGLLTSLLKYYIQQCGSQQAPLPSRLEKLVKLSGSHLTPQCYSFITYVQSGEGNGGMEKKKKKKEEDVMMAASVSLKRCCRYGHHHRPQHGSRCFIQAHTGFIKAHTGFIQALYRLHTGSQCFIQAHSASYRLHTGSQCFIQAHTGFIQASYRLHTGSHRLHTGSQCFIQAHTGFIQASYRLHTGSHRLHTGSHRLHTGSHSASYRLTQASYRLHTGFIQAHTGFIQAHTGFIQAHSASYRLTVLHTGFIQAHTGFIQAVNSLLCFTPFLGQGPASDESHSKPHLQHRAV</sequence>
<dbReference type="InterPro" id="IPR029310">
    <property type="entry name" value="FANCI_HD1"/>
</dbReference>
<feature type="domain" description="FANCI solenoid 1" evidence="2">
    <location>
        <begin position="114"/>
        <end position="331"/>
    </location>
</feature>
<feature type="domain" description="FANCI helical" evidence="6">
    <location>
        <begin position="336"/>
        <end position="421"/>
    </location>
</feature>
<dbReference type="InterPro" id="IPR029313">
    <property type="entry name" value="FANCI_S3"/>
</dbReference>
<name>A0ABD1K4W8_9TELE</name>
<comment type="caution">
    <text evidence="8">The sequence shown here is derived from an EMBL/GenBank/DDBJ whole genome shotgun (WGS) entry which is preliminary data.</text>
</comment>
<dbReference type="InterPro" id="IPR026171">
    <property type="entry name" value="FANCI"/>
</dbReference>
<evidence type="ECO:0000313" key="8">
    <source>
        <dbReference type="EMBL" id="KAL2094144.1"/>
    </source>
</evidence>
<keyword evidence="9" id="KW-1185">Reference proteome</keyword>
<dbReference type="PANTHER" id="PTHR21818">
    <property type="entry name" value="BC025462 PROTEIN"/>
    <property type="match status" value="1"/>
</dbReference>
<feature type="domain" description="FANCI solenoid 3" evidence="4">
    <location>
        <begin position="857"/>
        <end position="1081"/>
    </location>
</feature>
<evidence type="ECO:0000259" key="3">
    <source>
        <dbReference type="Pfam" id="PF14676"/>
    </source>
</evidence>
<evidence type="ECO:0000259" key="5">
    <source>
        <dbReference type="Pfam" id="PF14678"/>
    </source>
</evidence>
<dbReference type="Pfam" id="PF14679">
    <property type="entry name" value="FANCI_HD1"/>
    <property type="match status" value="1"/>
</dbReference>
<dbReference type="InterPro" id="IPR029308">
    <property type="entry name" value="FANCI_S1"/>
</dbReference>
<dbReference type="Pfam" id="PF14674">
    <property type="entry name" value="FANCI_S1-cap"/>
    <property type="match status" value="1"/>
</dbReference>
<dbReference type="EMBL" id="JBHFQA010000009">
    <property type="protein sequence ID" value="KAL2094144.1"/>
    <property type="molecule type" value="Genomic_DNA"/>
</dbReference>
<evidence type="ECO:0000313" key="9">
    <source>
        <dbReference type="Proteomes" id="UP001591681"/>
    </source>
</evidence>
<evidence type="ECO:0000259" key="4">
    <source>
        <dbReference type="Pfam" id="PF14677"/>
    </source>
</evidence>
<dbReference type="Pfam" id="PF14680">
    <property type="entry name" value="FANCI_HD2"/>
    <property type="match status" value="1"/>
</dbReference>
<evidence type="ECO:0000259" key="7">
    <source>
        <dbReference type="Pfam" id="PF14680"/>
    </source>
</evidence>
<evidence type="ECO:0000259" key="2">
    <source>
        <dbReference type="Pfam" id="PF14675"/>
    </source>
</evidence>
<feature type="domain" description="FANCI helical" evidence="7">
    <location>
        <begin position="606"/>
        <end position="842"/>
    </location>
</feature>
<dbReference type="PANTHER" id="PTHR21818:SF0">
    <property type="entry name" value="FANCONI ANEMIA GROUP I PROTEIN"/>
    <property type="match status" value="1"/>
</dbReference>
<dbReference type="Pfam" id="PF14677">
    <property type="entry name" value="FANCI_S3"/>
    <property type="match status" value="1"/>
</dbReference>
<feature type="domain" description="FANCI solenoid 4" evidence="5">
    <location>
        <begin position="1096"/>
        <end position="1284"/>
    </location>
</feature>
<dbReference type="Pfam" id="PF14675">
    <property type="entry name" value="FANCI_S1"/>
    <property type="match status" value="1"/>
</dbReference>
<accession>A0ABD1K4W8</accession>
<proteinExistence type="predicted"/>
<dbReference type="InterPro" id="IPR029312">
    <property type="entry name" value="FANCI_HD2"/>
</dbReference>
<organism evidence="8 9">
    <name type="scientific">Coilia grayii</name>
    <name type="common">Gray's grenadier anchovy</name>
    <dbReference type="NCBI Taxonomy" id="363190"/>
    <lineage>
        <taxon>Eukaryota</taxon>
        <taxon>Metazoa</taxon>
        <taxon>Chordata</taxon>
        <taxon>Craniata</taxon>
        <taxon>Vertebrata</taxon>
        <taxon>Euteleostomi</taxon>
        <taxon>Actinopterygii</taxon>
        <taxon>Neopterygii</taxon>
        <taxon>Teleostei</taxon>
        <taxon>Clupei</taxon>
        <taxon>Clupeiformes</taxon>
        <taxon>Clupeoidei</taxon>
        <taxon>Engraulidae</taxon>
        <taxon>Coilinae</taxon>
        <taxon>Coilia</taxon>
    </lineage>
</organism>